<reference evidence="4" key="1">
    <citation type="submission" date="2021-03" db="EMBL/GenBank/DDBJ databases">
        <authorList>
            <person name="Bekaert M."/>
        </authorList>
    </citation>
    <scope>NUCLEOTIDE SEQUENCE</scope>
</reference>
<evidence type="ECO:0000313" key="4">
    <source>
        <dbReference type="EMBL" id="CAG2227149.1"/>
    </source>
</evidence>
<dbReference type="PROSITE" id="PS50157">
    <property type="entry name" value="ZINC_FINGER_C2H2_2"/>
    <property type="match status" value="1"/>
</dbReference>
<keyword evidence="1" id="KW-0863">Zinc-finger</keyword>
<evidence type="ECO:0000259" key="3">
    <source>
        <dbReference type="PROSITE" id="PS50157"/>
    </source>
</evidence>
<feature type="domain" description="C2H2-type" evidence="3">
    <location>
        <begin position="559"/>
        <end position="588"/>
    </location>
</feature>
<dbReference type="Proteomes" id="UP000683360">
    <property type="component" value="Unassembled WGS sequence"/>
</dbReference>
<feature type="compositionally biased region" description="Basic and acidic residues" evidence="2">
    <location>
        <begin position="481"/>
        <end position="504"/>
    </location>
</feature>
<organism evidence="4 5">
    <name type="scientific">Mytilus edulis</name>
    <name type="common">Blue mussel</name>
    <dbReference type="NCBI Taxonomy" id="6550"/>
    <lineage>
        <taxon>Eukaryota</taxon>
        <taxon>Metazoa</taxon>
        <taxon>Spiralia</taxon>
        <taxon>Lophotrochozoa</taxon>
        <taxon>Mollusca</taxon>
        <taxon>Bivalvia</taxon>
        <taxon>Autobranchia</taxon>
        <taxon>Pteriomorphia</taxon>
        <taxon>Mytilida</taxon>
        <taxon>Mytiloidea</taxon>
        <taxon>Mytilidae</taxon>
        <taxon>Mytilinae</taxon>
        <taxon>Mytilus</taxon>
    </lineage>
</organism>
<keyword evidence="1" id="KW-0862">Zinc</keyword>
<dbReference type="AlphaFoldDB" id="A0A8S3T0P1"/>
<feature type="region of interest" description="Disordered" evidence="2">
    <location>
        <begin position="480"/>
        <end position="505"/>
    </location>
</feature>
<keyword evidence="1" id="KW-0479">Metal-binding</keyword>
<keyword evidence="5" id="KW-1185">Reference proteome</keyword>
<protein>
    <recommendedName>
        <fullName evidence="3">C2H2-type domain-containing protein</fullName>
    </recommendedName>
</protein>
<evidence type="ECO:0000256" key="1">
    <source>
        <dbReference type="PROSITE-ProRule" id="PRU00042"/>
    </source>
</evidence>
<name>A0A8S3T0P1_MYTED</name>
<proteinExistence type="predicted"/>
<dbReference type="OrthoDB" id="5988132at2759"/>
<dbReference type="EMBL" id="CAJPWZ010001950">
    <property type="protein sequence ID" value="CAG2227149.1"/>
    <property type="molecule type" value="Genomic_DNA"/>
</dbReference>
<dbReference type="GO" id="GO:0008270">
    <property type="term" value="F:zinc ion binding"/>
    <property type="evidence" value="ECO:0007669"/>
    <property type="project" value="UniProtKB-KW"/>
</dbReference>
<evidence type="ECO:0000256" key="2">
    <source>
        <dbReference type="SAM" id="MobiDB-lite"/>
    </source>
</evidence>
<sequence>MSPAIITDIPFGESNLKLSNGEIISVPKIILNSVRTRVVQQYFSYCEEDNFEKKGSLSSNMRILHAIGPNVRKSMKGLDNYAADGAKAIESLQKIAALFGRLDKGKEWQDNICKLLTSSKQYLKLEYKTHVVKESEVADHCCTFALSDGTKDYTSSCSHLHQNSCSQCEELDTVLECLMDVSKTITYDNDDQRDDTMYTISESVRAVHEWKKHILRSVNQDMARKSVLENFKEDEMLVERDWAMKFIPMQYRESQSNWFGKRGLNWHVSVATFKYRQALTMITVIHIFDSAPQDAETSNAVLGNSLEIFHQINPCLTNAYIRSDNAGCFHGAASACAMPFLSSIVQCKRMDFADPQGGKSICDRKAAHVKSYIRRYVNEGNDVCTAVDFKNALMKSNIKKVSVVVALQPPKSDSKKKEPTVFKLPKITTVNNFSFKNGGVQVWRQFGIGHGCHIPVVDTATTRDLPELTIIETYLNQQTETEVRQTETEGRQTETEVRQTETEVRQSGIIEAEVSLQEPVTQENEIEVESLVNDNTVTTGDQSNDDVDSVTEEEMSKLFSCNECIKTFSKYGNLLRHLDIGKNSVKQENKKLSDKSKIEYSRHMEKVNTVTVNSNNFSSGNSNSDLTQGWALKLRRTVKRFTQDQKKYLQEKFDRGEKTGQKFDPEEVFQDMRLVRTTSGRKRFSQEEFLLATQIASYFSRLVLNKRKLYNPLYTADDEQSETAEAEFIELNLVAA</sequence>
<comment type="caution">
    <text evidence="4">The sequence shown here is derived from an EMBL/GenBank/DDBJ whole genome shotgun (WGS) entry which is preliminary data.</text>
</comment>
<dbReference type="InterPro" id="IPR013087">
    <property type="entry name" value="Znf_C2H2_type"/>
</dbReference>
<evidence type="ECO:0000313" key="5">
    <source>
        <dbReference type="Proteomes" id="UP000683360"/>
    </source>
</evidence>
<accession>A0A8S3T0P1</accession>
<dbReference type="PANTHER" id="PTHR33845">
    <property type="entry name" value="C2H2-TYPE DOMAIN-CONTAINING PROTEIN"/>
    <property type="match status" value="1"/>
</dbReference>
<gene>
    <name evidence="4" type="ORF">MEDL_40167</name>
</gene>
<dbReference type="Gene3D" id="3.30.160.60">
    <property type="entry name" value="Classic Zinc Finger"/>
    <property type="match status" value="1"/>
</dbReference>
<dbReference type="PANTHER" id="PTHR33845:SF1">
    <property type="entry name" value="C2H2-TYPE DOMAIN-CONTAINING PROTEIN"/>
    <property type="match status" value="1"/>
</dbReference>